<dbReference type="Proteomes" id="UP000856143">
    <property type="component" value="Unassembled WGS sequence"/>
</dbReference>
<name>A0AAN5RDR5_KLEOX</name>
<comment type="caution">
    <text evidence="2">The sequence shown here is derived from an EMBL/GenBank/DDBJ whole genome shotgun (WGS) entry which is preliminary data.</text>
</comment>
<reference evidence="2" key="1">
    <citation type="journal article" date="2018" name="Genome Biol.">
        <title>SKESA: strategic k-mer extension for scrupulous assemblies.</title>
        <authorList>
            <person name="Souvorov A."/>
            <person name="Agarwala R."/>
            <person name="Lipman D.J."/>
        </authorList>
    </citation>
    <scope>NUCLEOTIDE SEQUENCE</scope>
    <source>
        <strain evidence="2">R404</strain>
    </source>
</reference>
<organism evidence="2 3">
    <name type="scientific">Klebsiella oxytoca</name>
    <dbReference type="NCBI Taxonomy" id="571"/>
    <lineage>
        <taxon>Bacteria</taxon>
        <taxon>Pseudomonadati</taxon>
        <taxon>Pseudomonadota</taxon>
        <taxon>Gammaproteobacteria</taxon>
        <taxon>Enterobacterales</taxon>
        <taxon>Enterobacteriaceae</taxon>
        <taxon>Klebsiella/Raoultella group</taxon>
        <taxon>Klebsiella</taxon>
    </lineage>
</organism>
<evidence type="ECO:0000313" key="3">
    <source>
        <dbReference type="Proteomes" id="UP000856143"/>
    </source>
</evidence>
<dbReference type="AlphaFoldDB" id="A0AAN5RDR5"/>
<protein>
    <submittedName>
        <fullName evidence="2">Uncharacterized protein</fullName>
    </submittedName>
</protein>
<reference evidence="2" key="2">
    <citation type="submission" date="2020-11" db="EMBL/GenBank/DDBJ databases">
        <authorList>
            <consortium name="NCBI Pathogen Detection Project"/>
        </authorList>
    </citation>
    <scope>NUCLEOTIDE SEQUENCE</scope>
    <source>
        <strain evidence="2">R404</strain>
    </source>
</reference>
<sequence length="73" mass="8301">MRRPFFKLNGQRKGKMALYCLYWIFMVVQSICIVTVVVGTFAVVLRNTGNNTSNPQIWDEQSPSALYAKGDIN</sequence>
<keyword evidence="1" id="KW-0472">Membrane</keyword>
<evidence type="ECO:0000313" key="2">
    <source>
        <dbReference type="EMBL" id="HAT1681649.1"/>
    </source>
</evidence>
<accession>A0AAN5RDR5</accession>
<evidence type="ECO:0000256" key="1">
    <source>
        <dbReference type="SAM" id="Phobius"/>
    </source>
</evidence>
<proteinExistence type="predicted"/>
<keyword evidence="1" id="KW-1133">Transmembrane helix</keyword>
<feature type="transmembrane region" description="Helical" evidence="1">
    <location>
        <begin position="21"/>
        <end position="45"/>
    </location>
</feature>
<keyword evidence="1" id="KW-0812">Transmembrane</keyword>
<gene>
    <name evidence="2" type="ORF">I8Y21_002315</name>
</gene>
<dbReference type="EMBL" id="DACSEO010000022">
    <property type="protein sequence ID" value="HAT1681649.1"/>
    <property type="molecule type" value="Genomic_DNA"/>
</dbReference>